<dbReference type="Proteomes" id="UP001163203">
    <property type="component" value="Chromosome"/>
</dbReference>
<gene>
    <name evidence="1" type="ORF">ORV05_05375</name>
</gene>
<dbReference type="RefSeq" id="WP_268757343.1">
    <property type="nucleotide sequence ID" value="NZ_CP113836.1"/>
</dbReference>
<evidence type="ECO:0000313" key="1">
    <source>
        <dbReference type="EMBL" id="WAL67220.1"/>
    </source>
</evidence>
<organism evidence="1 2">
    <name type="scientific">Amycolatopsis cynarae</name>
    <dbReference type="NCBI Taxonomy" id="2995223"/>
    <lineage>
        <taxon>Bacteria</taxon>
        <taxon>Bacillati</taxon>
        <taxon>Actinomycetota</taxon>
        <taxon>Actinomycetes</taxon>
        <taxon>Pseudonocardiales</taxon>
        <taxon>Pseudonocardiaceae</taxon>
        <taxon>Amycolatopsis</taxon>
    </lineage>
</organism>
<proteinExistence type="predicted"/>
<sequence length="241" mass="25399">MVNVYALPEQFRAKAERIPSQVLRELSAVEATARVIAAERWTREFTSNPDPVTARGAAELAHKVLTAPAGDVAGDFRAKAAACGDPVLRSGYFAAAEEHDGEHPAPTAADIEAAKAAVSAFSASLSARKAAPRRMVRKTTSSAGNSDLERIVAREVAAATAHIDRRTRELQADLAAARAQVAADRAANPSAQVMTKESSGMLLKSAPAEAGRYRRLADEVTDPAARRGYLALAEQAEGGVQ</sequence>
<accession>A0ABY7B5J6</accession>
<keyword evidence="2" id="KW-1185">Reference proteome</keyword>
<name>A0ABY7B5J6_9PSEU</name>
<evidence type="ECO:0000313" key="2">
    <source>
        <dbReference type="Proteomes" id="UP001163203"/>
    </source>
</evidence>
<protein>
    <submittedName>
        <fullName evidence="1">Uncharacterized protein</fullName>
    </submittedName>
</protein>
<reference evidence="1" key="1">
    <citation type="submission" date="2022-11" db="EMBL/GenBank/DDBJ databases">
        <authorList>
            <person name="Mo P."/>
        </authorList>
    </citation>
    <scope>NUCLEOTIDE SEQUENCE</scope>
    <source>
        <strain evidence="1">HUAS 11-8</strain>
    </source>
</reference>
<dbReference type="EMBL" id="CP113836">
    <property type="protein sequence ID" value="WAL67220.1"/>
    <property type="molecule type" value="Genomic_DNA"/>
</dbReference>